<keyword evidence="2" id="KW-0812">Transmembrane</keyword>
<sequence>MSPPQHPPPPPQAPAAAGGPPRRASAAARFADPVVTALGYAVLLAAGVAAGLGGTVAAGWLSYLWRAGAAGQAVAAVALPVLLAVLFTGCRAAGWGMGSRLGAGLPAIGWGGSVFALIAVTSGGDMVLTSTAIDYCYLFGGLTAVGVAVVLTEPG</sequence>
<dbReference type="Proteomes" id="UP000578077">
    <property type="component" value="Unassembled WGS sequence"/>
</dbReference>
<comment type="caution">
    <text evidence="3">The sequence shown here is derived from an EMBL/GenBank/DDBJ whole genome shotgun (WGS) entry which is preliminary data.</text>
</comment>
<feature type="transmembrane region" description="Helical" evidence="2">
    <location>
        <begin position="37"/>
        <end position="61"/>
    </location>
</feature>
<feature type="transmembrane region" description="Helical" evidence="2">
    <location>
        <begin position="73"/>
        <end position="95"/>
    </location>
</feature>
<dbReference type="EMBL" id="JACHLY010000001">
    <property type="protein sequence ID" value="MBB5999468.1"/>
    <property type="molecule type" value="Genomic_DNA"/>
</dbReference>
<evidence type="ECO:0000313" key="4">
    <source>
        <dbReference type="Proteomes" id="UP000578077"/>
    </source>
</evidence>
<dbReference type="RefSeq" id="WP_184636303.1">
    <property type="nucleotide sequence ID" value="NZ_BAABKT010000039.1"/>
</dbReference>
<feature type="transmembrane region" description="Helical" evidence="2">
    <location>
        <begin position="135"/>
        <end position="152"/>
    </location>
</feature>
<reference evidence="3 4" key="1">
    <citation type="submission" date="2020-08" db="EMBL/GenBank/DDBJ databases">
        <title>Sequencing the genomes of 1000 actinobacteria strains.</title>
        <authorList>
            <person name="Klenk H.-P."/>
        </authorList>
    </citation>
    <scope>NUCLEOTIDE SEQUENCE [LARGE SCALE GENOMIC DNA]</scope>
    <source>
        <strain evidence="3 4">DSM 44593</strain>
    </source>
</reference>
<evidence type="ECO:0000256" key="2">
    <source>
        <dbReference type="SAM" id="Phobius"/>
    </source>
</evidence>
<dbReference type="AlphaFoldDB" id="A0A841EEZ3"/>
<proteinExistence type="predicted"/>
<keyword evidence="2" id="KW-0472">Membrane</keyword>
<keyword evidence="2" id="KW-1133">Transmembrane helix</keyword>
<evidence type="ECO:0000313" key="3">
    <source>
        <dbReference type="EMBL" id="MBB5999468.1"/>
    </source>
</evidence>
<gene>
    <name evidence="3" type="ORF">HNR25_003219</name>
</gene>
<evidence type="ECO:0000256" key="1">
    <source>
        <dbReference type="SAM" id="MobiDB-lite"/>
    </source>
</evidence>
<accession>A0A841EEZ3</accession>
<feature type="compositionally biased region" description="Low complexity" evidence="1">
    <location>
        <begin position="14"/>
        <end position="23"/>
    </location>
</feature>
<feature type="transmembrane region" description="Helical" evidence="2">
    <location>
        <begin position="107"/>
        <end position="128"/>
    </location>
</feature>
<protein>
    <submittedName>
        <fullName evidence="3">Uncharacterized protein</fullName>
    </submittedName>
</protein>
<keyword evidence="4" id="KW-1185">Reference proteome</keyword>
<organism evidence="3 4">
    <name type="scientific">Streptomonospora salina</name>
    <dbReference type="NCBI Taxonomy" id="104205"/>
    <lineage>
        <taxon>Bacteria</taxon>
        <taxon>Bacillati</taxon>
        <taxon>Actinomycetota</taxon>
        <taxon>Actinomycetes</taxon>
        <taxon>Streptosporangiales</taxon>
        <taxon>Nocardiopsidaceae</taxon>
        <taxon>Streptomonospora</taxon>
    </lineage>
</organism>
<name>A0A841EEZ3_9ACTN</name>
<feature type="region of interest" description="Disordered" evidence="1">
    <location>
        <begin position="1"/>
        <end position="23"/>
    </location>
</feature>
<feature type="compositionally biased region" description="Pro residues" evidence="1">
    <location>
        <begin position="1"/>
        <end position="13"/>
    </location>
</feature>